<feature type="chain" id="PRO_5039487604" evidence="1">
    <location>
        <begin position="27"/>
        <end position="196"/>
    </location>
</feature>
<dbReference type="OrthoDB" id="4335667at2"/>
<protein>
    <submittedName>
        <fullName evidence="2">Uncharacterized protein</fullName>
    </submittedName>
</protein>
<keyword evidence="3" id="KW-1185">Reference proteome</keyword>
<dbReference type="EMBL" id="VJZE01000308">
    <property type="protein sequence ID" value="MPY44300.1"/>
    <property type="molecule type" value="Genomic_DNA"/>
</dbReference>
<proteinExistence type="predicted"/>
<organism evidence="2 3">
    <name type="scientific">Streptomyces phyllanthi</name>
    <dbReference type="NCBI Taxonomy" id="1803180"/>
    <lineage>
        <taxon>Bacteria</taxon>
        <taxon>Bacillati</taxon>
        <taxon>Actinomycetota</taxon>
        <taxon>Actinomycetes</taxon>
        <taxon>Kitasatosporales</taxon>
        <taxon>Streptomycetaceae</taxon>
        <taxon>Streptomyces</taxon>
    </lineage>
</organism>
<gene>
    <name evidence="2" type="ORF">FNH04_31670</name>
</gene>
<dbReference type="RefSeq" id="WP_152789221.1">
    <property type="nucleotide sequence ID" value="NZ_BAABEQ010000121.1"/>
</dbReference>
<comment type="caution">
    <text evidence="2">The sequence shown here is derived from an EMBL/GenBank/DDBJ whole genome shotgun (WGS) entry which is preliminary data.</text>
</comment>
<reference evidence="2 3" key="1">
    <citation type="submission" date="2019-07" db="EMBL/GenBank/DDBJ databases">
        <title>New species of Amycolatopsis and Streptomyces.</title>
        <authorList>
            <person name="Duangmal K."/>
            <person name="Teo W.F.A."/>
            <person name="Lipun K."/>
        </authorList>
    </citation>
    <scope>NUCLEOTIDE SEQUENCE [LARGE SCALE GENOMIC DNA]</scope>
    <source>
        <strain evidence="2 3">TISTR 2346</strain>
    </source>
</reference>
<evidence type="ECO:0000313" key="2">
    <source>
        <dbReference type="EMBL" id="MPY44300.1"/>
    </source>
</evidence>
<accession>A0A5N8W9Y2</accession>
<evidence type="ECO:0000313" key="3">
    <source>
        <dbReference type="Proteomes" id="UP000326979"/>
    </source>
</evidence>
<name>A0A5N8W9Y2_9ACTN</name>
<dbReference type="Proteomes" id="UP000326979">
    <property type="component" value="Unassembled WGS sequence"/>
</dbReference>
<keyword evidence="1" id="KW-0732">Signal</keyword>
<evidence type="ECO:0000256" key="1">
    <source>
        <dbReference type="SAM" id="SignalP"/>
    </source>
</evidence>
<feature type="signal peptide" evidence="1">
    <location>
        <begin position="1"/>
        <end position="26"/>
    </location>
</feature>
<sequence length="196" mass="20761">MARIHKYVTAAALTAVLAGTSSVSYAVSQGKAAHDLRVHTVQAQSATAAKPGKPAKPRVVQPGEHVVAAPGFELWLTEEGKHWIVPDNPDPQFRSIVDGNIDPTQPGVSLQAEGSEDGHYYLSGLYYGGRGTASYVVVETKAGPVRGKLLELPGRPGWGVWYGITTVPEASGGDPDFLGAVTVFDTKGRVYAQLPR</sequence>
<dbReference type="AlphaFoldDB" id="A0A5N8W9Y2"/>